<dbReference type="Proteomes" id="UP001177260">
    <property type="component" value="Unassembled WGS sequence"/>
</dbReference>
<keyword evidence="2" id="KW-1185">Reference proteome</keyword>
<accession>A0ACC3ARJ9</accession>
<protein>
    <submittedName>
        <fullName evidence="1">Uncharacterized protein</fullName>
    </submittedName>
</protein>
<gene>
    <name evidence="1" type="ORF">N8T08_010421</name>
</gene>
<evidence type="ECO:0000313" key="2">
    <source>
        <dbReference type="Proteomes" id="UP001177260"/>
    </source>
</evidence>
<sequence length="1020" mass="115412">MQAFVPKNRRPRFELVLRIIDLNNVPLVNGTAYVKWRLPSTNATEHHGHTDKAVILDHRAYWNYEKTLSVRLTIDRNQTLHECEINFEIIQEFEAGATGEARNILGRIRLNLSEYVEKSDDHEGVIRRYLMQESKINSTLKIAIAMHQVEGDRNFTTPPLKSAMVFGGIAGVVSAEQGDPVDLGPMPTINTQSREAADMQDMYRRTLAASWNARSDDLPADKLIEELFSGSISWSHDTHDTLSGRAAEDDPSTRNDTGARSSTPNRLSPSFERRPRSSGSNQLRHDGRPPEYHSAIGHTRKAGSIEQNLYSSAKTNAWRNRSNSDNELSEFDVREDLKSWEINTLGESAEVLLLRDRERRYPGRVKDESADQSGLSLMLEDVEFSETLVDEDLVTENIEFLRRYKPGDKLSLDEWHDHRRKIWKSLSVKQMSAYISVLLEKEEDGKALGHDSEWRPGISTFLDTADVRNGVRVTKSQEDVTTKDILAETILRDCWKLGIVGEPGQLDYQLSPPLLSLLVRSTNFSFEVLASLHDVQVDLTNSIGLIRITGSQKACEALRDVVHDATTRVREQDIQLYSQDGPRAKAMDRIFKPEFLSWISTTYGVAFEQHASKPSKLFYLAENKQGADDARRTLNLAIHDTTAPQAPFGTYVSASESMSYHDFSPEDSTIWWNREKPWLRWAVPPAQSAKAKHLKMPLFDNHETRLPDELLKLLRQKSSPNIDCENDVRVHESVSAAVGRCLFQRKPSLVNETISANQLGKLSVPRTFTTDIPQAASILRRLTPLLPTSTRHHRIQLVPSWRHANVFPALDVEFTVGVVHGDDANPTVNVRLQNAKTILSKTTVDYLLPENGLDLRFTRKLTRDLLEGAQITPFLFNLQQTLEDVFLKARTNREDRPLPAFIDLSLPNDALSNASENTDPSGESVGEYMFLPVNSIQSTSIHRYLYQGHLLNYSYFESGPYYAHRNTDCFLDMKLAKDSSVSAYHEVGDSMKGRDFSSFYKAACALAFDVDKAWRATPMS</sequence>
<comment type="caution">
    <text evidence="1">The sequence shown here is derived from an EMBL/GenBank/DDBJ whole genome shotgun (WGS) entry which is preliminary data.</text>
</comment>
<name>A0ACC3ARJ9_9EURO</name>
<reference evidence="1 2" key="1">
    <citation type="journal article" date="2023" name="ACS Omega">
        <title>Identification of the Neoaspergillic Acid Biosynthesis Gene Cluster by Establishing an In Vitro CRISPR-Ribonucleoprotein Genetic System in Aspergillus melleus.</title>
        <authorList>
            <person name="Yuan B."/>
            <person name="Grau M.F."/>
            <person name="Murata R.M."/>
            <person name="Torok T."/>
            <person name="Venkateswaran K."/>
            <person name="Stajich J.E."/>
            <person name="Wang C.C.C."/>
        </authorList>
    </citation>
    <scope>NUCLEOTIDE SEQUENCE [LARGE SCALE GENOMIC DNA]</scope>
    <source>
        <strain evidence="1 2">IMV 1140</strain>
    </source>
</reference>
<evidence type="ECO:0000313" key="1">
    <source>
        <dbReference type="EMBL" id="KAK1140363.1"/>
    </source>
</evidence>
<organism evidence="1 2">
    <name type="scientific">Aspergillus melleus</name>
    <dbReference type="NCBI Taxonomy" id="138277"/>
    <lineage>
        <taxon>Eukaryota</taxon>
        <taxon>Fungi</taxon>
        <taxon>Dikarya</taxon>
        <taxon>Ascomycota</taxon>
        <taxon>Pezizomycotina</taxon>
        <taxon>Eurotiomycetes</taxon>
        <taxon>Eurotiomycetidae</taxon>
        <taxon>Eurotiales</taxon>
        <taxon>Aspergillaceae</taxon>
        <taxon>Aspergillus</taxon>
        <taxon>Aspergillus subgen. Circumdati</taxon>
    </lineage>
</organism>
<proteinExistence type="predicted"/>
<dbReference type="EMBL" id="JAOPJF010000084">
    <property type="protein sequence ID" value="KAK1140363.1"/>
    <property type="molecule type" value="Genomic_DNA"/>
</dbReference>